<dbReference type="InterPro" id="IPR010512">
    <property type="entry name" value="DUF1091"/>
</dbReference>
<dbReference type="AlphaFoldDB" id="A0A1I8NKX9"/>
<name>A0A1I8NKX9_MUSDO</name>
<dbReference type="PANTHER" id="PTHR20898:SF0">
    <property type="entry name" value="DAEDALUS ON 3-RELATED"/>
    <property type="match status" value="1"/>
</dbReference>
<accession>A0A1I8NKX9</accession>
<proteinExistence type="predicted"/>
<dbReference type="VEuPathDB" id="VectorBase:MDOA016809"/>
<dbReference type="EnsemblMetazoa" id="MDOA016809-RA">
    <property type="protein sequence ID" value="MDOA016809-PA"/>
    <property type="gene ID" value="MDOA016809"/>
</dbReference>
<dbReference type="PANTHER" id="PTHR20898">
    <property type="entry name" value="DAEDALUS ON 3-RELATED-RELATED"/>
    <property type="match status" value="1"/>
</dbReference>
<organism evidence="1">
    <name type="scientific">Musca domestica</name>
    <name type="common">House fly</name>
    <dbReference type="NCBI Taxonomy" id="7370"/>
    <lineage>
        <taxon>Eukaryota</taxon>
        <taxon>Metazoa</taxon>
        <taxon>Ecdysozoa</taxon>
        <taxon>Arthropoda</taxon>
        <taxon>Hexapoda</taxon>
        <taxon>Insecta</taxon>
        <taxon>Pterygota</taxon>
        <taxon>Neoptera</taxon>
        <taxon>Endopterygota</taxon>
        <taxon>Diptera</taxon>
        <taxon>Brachycera</taxon>
        <taxon>Muscomorpha</taxon>
        <taxon>Muscoidea</taxon>
        <taxon>Muscidae</taxon>
        <taxon>Musca</taxon>
    </lineage>
</organism>
<evidence type="ECO:0000313" key="1">
    <source>
        <dbReference type="EnsemblMetazoa" id="MDOA016809-PA"/>
    </source>
</evidence>
<protein>
    <submittedName>
        <fullName evidence="1">Uncharacterized protein</fullName>
    </submittedName>
</protein>
<dbReference type="VEuPathDB" id="VectorBase:MDOMA2_006359"/>
<reference evidence="1" key="1">
    <citation type="submission" date="2020-05" db="UniProtKB">
        <authorList>
            <consortium name="EnsemblMetazoa"/>
        </authorList>
    </citation>
    <scope>IDENTIFICATION</scope>
    <source>
        <strain evidence="1">Aabys</strain>
    </source>
</reference>
<dbReference type="Pfam" id="PF06477">
    <property type="entry name" value="DUF1091"/>
    <property type="match status" value="1"/>
</dbReference>
<dbReference type="VEuPathDB" id="VectorBase:MDOMA2_016914"/>
<sequence length="231" mass="26369">MSTTVETYAEVRRDHKVMTPKRSVDVRITEDFPGLQLADEQFYTSGPVFITLGGDLYSKIIRNGAINCANNPVLMVNNITCHTYSQHIKHCECHVTKIAPNCYGFNGYAIFERNMDRGLRAHIFIDIMPMGSRQAIRMVDVRFSICNVLKQMSFSKFLEPLVTEFKRVTNLPKSCTFKKDIAYEVKNFTLSDKFVPRMLSLSNFYYKVEVFNRNNLIGTVEISGSGGMETV</sequence>